<dbReference type="AlphaFoldDB" id="A0A225URP0"/>
<dbReference type="GO" id="GO:0009150">
    <property type="term" value="P:purine ribonucleotide metabolic process"/>
    <property type="evidence" value="ECO:0007669"/>
    <property type="project" value="TreeGrafter"/>
</dbReference>
<comment type="caution">
    <text evidence="1">Lacks conserved residue(s) required for the propagation of feature annotation.</text>
</comment>
<dbReference type="STRING" id="4795.A0A225URP0"/>
<dbReference type="EMBL" id="NBNE01012689">
    <property type="protein sequence ID" value="OWY95621.1"/>
    <property type="molecule type" value="Genomic_DNA"/>
</dbReference>
<dbReference type="InterPro" id="IPR036265">
    <property type="entry name" value="HIT-like_sf"/>
</dbReference>
<dbReference type="PANTHER" id="PTHR47670:SF1">
    <property type="entry name" value="ADENYLYLSULFATASE HINT3"/>
    <property type="match status" value="1"/>
</dbReference>
<dbReference type="PROSITE" id="PS51084">
    <property type="entry name" value="HIT_2"/>
    <property type="match status" value="1"/>
</dbReference>
<dbReference type="Gene3D" id="3.30.428.10">
    <property type="entry name" value="HIT-like"/>
    <property type="match status" value="1"/>
</dbReference>
<name>A0A225URP0_9STRA</name>
<evidence type="ECO:0000313" key="3">
    <source>
        <dbReference type="EMBL" id="OWY95621.1"/>
    </source>
</evidence>
<dbReference type="GO" id="GO:0006790">
    <property type="term" value="P:sulfur compound metabolic process"/>
    <property type="evidence" value="ECO:0007669"/>
    <property type="project" value="TreeGrafter"/>
</dbReference>
<comment type="caution">
    <text evidence="3">The sequence shown here is derived from an EMBL/GenBank/DDBJ whole genome shotgun (WGS) entry which is preliminary data.</text>
</comment>
<dbReference type="SUPFAM" id="SSF54197">
    <property type="entry name" value="HIT-like"/>
    <property type="match status" value="1"/>
</dbReference>
<dbReference type="InterPro" id="IPR011146">
    <property type="entry name" value="HIT-like"/>
</dbReference>
<evidence type="ECO:0000256" key="1">
    <source>
        <dbReference type="PROSITE-ProRule" id="PRU00464"/>
    </source>
</evidence>
<proteinExistence type="predicted"/>
<dbReference type="Proteomes" id="UP000198211">
    <property type="component" value="Unassembled WGS sequence"/>
</dbReference>
<dbReference type="GO" id="GO:0047627">
    <property type="term" value="F:adenylylsulfatase activity"/>
    <property type="evidence" value="ECO:0007669"/>
    <property type="project" value="TreeGrafter"/>
</dbReference>
<evidence type="ECO:0000259" key="2">
    <source>
        <dbReference type="PROSITE" id="PS51084"/>
    </source>
</evidence>
<accession>A0A225URP0</accession>
<dbReference type="Pfam" id="PF01230">
    <property type="entry name" value="HIT"/>
    <property type="match status" value="1"/>
</dbReference>
<feature type="domain" description="HIT" evidence="2">
    <location>
        <begin position="43"/>
        <end position="103"/>
    </location>
</feature>
<dbReference type="OrthoDB" id="672793at2759"/>
<gene>
    <name evidence="3" type="ORF">PHMEG_00034324</name>
</gene>
<evidence type="ECO:0000313" key="4">
    <source>
        <dbReference type="Proteomes" id="UP000198211"/>
    </source>
</evidence>
<reference evidence="4" key="1">
    <citation type="submission" date="2017-03" db="EMBL/GenBank/DDBJ databases">
        <title>Phytopthora megakarya and P. palmivora, two closely related causual agents of cacao black pod achieved similar genome size and gene model numbers by different mechanisms.</title>
        <authorList>
            <person name="Ali S."/>
            <person name="Shao J."/>
            <person name="Larry D.J."/>
            <person name="Kronmiller B."/>
            <person name="Shen D."/>
            <person name="Strem M.D."/>
            <person name="Melnick R.L."/>
            <person name="Guiltinan M.J."/>
            <person name="Tyler B.M."/>
            <person name="Meinhardt L.W."/>
            <person name="Bailey B.A."/>
        </authorList>
    </citation>
    <scope>NUCLEOTIDE SEQUENCE [LARGE SCALE GENOMIC DNA]</scope>
    <source>
        <strain evidence="4">zdho120</strain>
    </source>
</reference>
<sequence length="133" mass="14597">MSTYNPENIFLYIVKGDIPSFKLFETEHVVTILDTFPLVPASDMTPEMAANVFKEIPRLTKAVQEATGANGVNVVLNNGATASQMVFHAYAHVIPRFDGDGLNQHPRDPSLPAAKMITKEEGATIQTKIQNKL</sequence>
<protein>
    <recommendedName>
        <fullName evidence="2">HIT domain-containing protein</fullName>
    </recommendedName>
</protein>
<dbReference type="PANTHER" id="PTHR47670">
    <property type="entry name" value="ADENYLYLSULFATASE HINT3"/>
    <property type="match status" value="1"/>
</dbReference>
<keyword evidence="4" id="KW-1185">Reference proteome</keyword>
<organism evidence="3 4">
    <name type="scientific">Phytophthora megakarya</name>
    <dbReference type="NCBI Taxonomy" id="4795"/>
    <lineage>
        <taxon>Eukaryota</taxon>
        <taxon>Sar</taxon>
        <taxon>Stramenopiles</taxon>
        <taxon>Oomycota</taxon>
        <taxon>Peronosporomycetes</taxon>
        <taxon>Peronosporales</taxon>
        <taxon>Peronosporaceae</taxon>
        <taxon>Phytophthora</taxon>
    </lineage>
</organism>